<dbReference type="Gene3D" id="2.60.40.10">
    <property type="entry name" value="Immunoglobulins"/>
    <property type="match status" value="1"/>
</dbReference>
<dbReference type="PRINTS" id="PR00132">
    <property type="entry name" value="GLHYDRLASE2"/>
</dbReference>
<evidence type="ECO:0000313" key="8">
    <source>
        <dbReference type="EMBL" id="TRW22953.1"/>
    </source>
</evidence>
<organism evidence="8 9">
    <name type="scientific">Flavobacterium zepuense</name>
    <dbReference type="NCBI Taxonomy" id="2593302"/>
    <lineage>
        <taxon>Bacteria</taxon>
        <taxon>Pseudomonadati</taxon>
        <taxon>Bacteroidota</taxon>
        <taxon>Flavobacteriia</taxon>
        <taxon>Flavobacteriales</taxon>
        <taxon>Flavobacteriaceae</taxon>
        <taxon>Flavobacterium</taxon>
    </lineage>
</organism>
<dbReference type="GO" id="GO:0004553">
    <property type="term" value="F:hydrolase activity, hydrolyzing O-glycosyl compounds"/>
    <property type="evidence" value="ECO:0007669"/>
    <property type="project" value="InterPro"/>
</dbReference>
<feature type="domain" description="Glycoside hydrolase family 2 immunoglobulin-like beta-sandwich" evidence="5">
    <location>
        <begin position="242"/>
        <end position="310"/>
    </location>
</feature>
<evidence type="ECO:0000256" key="3">
    <source>
        <dbReference type="ARBA" id="ARBA00023295"/>
    </source>
</evidence>
<dbReference type="EMBL" id="VJVZ01000010">
    <property type="protein sequence ID" value="TRW22953.1"/>
    <property type="molecule type" value="Genomic_DNA"/>
</dbReference>
<dbReference type="InterPro" id="IPR006104">
    <property type="entry name" value="Glyco_hydro_2_N"/>
</dbReference>
<keyword evidence="4" id="KW-0732">Signal</keyword>
<feature type="chain" id="PRO_5021829287" evidence="4">
    <location>
        <begin position="21"/>
        <end position="622"/>
    </location>
</feature>
<evidence type="ECO:0000259" key="5">
    <source>
        <dbReference type="Pfam" id="PF00703"/>
    </source>
</evidence>
<comment type="caution">
    <text evidence="8">The sequence shown here is derived from an EMBL/GenBank/DDBJ whole genome shotgun (WGS) entry which is preliminary data.</text>
</comment>
<dbReference type="InterPro" id="IPR013783">
    <property type="entry name" value="Ig-like_fold"/>
</dbReference>
<dbReference type="InterPro" id="IPR036156">
    <property type="entry name" value="Beta-gal/glucu_dom_sf"/>
</dbReference>
<dbReference type="InterPro" id="IPR006103">
    <property type="entry name" value="Glyco_hydro_2_cat"/>
</dbReference>
<evidence type="ECO:0000259" key="6">
    <source>
        <dbReference type="Pfam" id="PF02836"/>
    </source>
</evidence>
<keyword evidence="2" id="KW-0378">Hydrolase</keyword>
<name>A0A552UXJ1_9FLAO</name>
<keyword evidence="9" id="KW-1185">Reference proteome</keyword>
<dbReference type="PANTHER" id="PTHR42732:SF1">
    <property type="entry name" value="BETA-MANNOSIDASE"/>
    <property type="match status" value="1"/>
</dbReference>
<dbReference type="InterPro" id="IPR051913">
    <property type="entry name" value="GH2_Domain-Containing"/>
</dbReference>
<dbReference type="PANTHER" id="PTHR42732">
    <property type="entry name" value="BETA-GALACTOSIDASE"/>
    <property type="match status" value="1"/>
</dbReference>
<dbReference type="PROSITE" id="PS00608">
    <property type="entry name" value="GLYCOSYL_HYDROL_F2_2"/>
    <property type="match status" value="1"/>
</dbReference>
<reference evidence="8 9" key="1">
    <citation type="submission" date="2019-07" db="EMBL/GenBank/DDBJ databases">
        <title>Flavobacterium sp. nov., isolated from glacier ice.</title>
        <authorList>
            <person name="Liu Q."/>
            <person name="Xin Y.-H."/>
        </authorList>
    </citation>
    <scope>NUCLEOTIDE SEQUENCE [LARGE SCALE GENOMIC DNA]</scope>
    <source>
        <strain evidence="8 9">ZT4R6</strain>
    </source>
</reference>
<feature type="domain" description="Glycoside hydrolase family 2 catalytic" evidence="6">
    <location>
        <begin position="312"/>
        <end position="611"/>
    </location>
</feature>
<dbReference type="SUPFAM" id="SSF51445">
    <property type="entry name" value="(Trans)glycosidases"/>
    <property type="match status" value="1"/>
</dbReference>
<evidence type="ECO:0000313" key="9">
    <source>
        <dbReference type="Proteomes" id="UP000320643"/>
    </source>
</evidence>
<dbReference type="Pfam" id="PF02837">
    <property type="entry name" value="Glyco_hydro_2_N"/>
    <property type="match status" value="1"/>
</dbReference>
<evidence type="ECO:0000259" key="7">
    <source>
        <dbReference type="Pfam" id="PF02837"/>
    </source>
</evidence>
<dbReference type="InterPro" id="IPR023232">
    <property type="entry name" value="Glyco_hydro_2_AS"/>
</dbReference>
<dbReference type="Gene3D" id="3.20.20.80">
    <property type="entry name" value="Glycosidases"/>
    <property type="match status" value="1"/>
</dbReference>
<dbReference type="InterPro" id="IPR006102">
    <property type="entry name" value="Ig-like_GH2"/>
</dbReference>
<protein>
    <submittedName>
        <fullName evidence="8">Beta-glucuronidase</fullName>
    </submittedName>
</protein>
<proteinExistence type="inferred from homology"/>
<dbReference type="Pfam" id="PF00703">
    <property type="entry name" value="Glyco_hydro_2"/>
    <property type="match status" value="1"/>
</dbReference>
<dbReference type="OrthoDB" id="9801077at2"/>
<evidence type="ECO:0000256" key="4">
    <source>
        <dbReference type="SAM" id="SignalP"/>
    </source>
</evidence>
<comment type="similarity">
    <text evidence="1">Belongs to the glycosyl hydrolase 2 family.</text>
</comment>
<keyword evidence="3" id="KW-0326">Glycosidase</keyword>
<feature type="signal peptide" evidence="4">
    <location>
        <begin position="1"/>
        <end position="20"/>
    </location>
</feature>
<evidence type="ECO:0000256" key="2">
    <source>
        <dbReference type="ARBA" id="ARBA00022801"/>
    </source>
</evidence>
<dbReference type="SUPFAM" id="SSF49303">
    <property type="entry name" value="beta-Galactosidase/glucuronidase domain"/>
    <property type="match status" value="1"/>
</dbReference>
<dbReference type="SUPFAM" id="SSF49785">
    <property type="entry name" value="Galactose-binding domain-like"/>
    <property type="match status" value="1"/>
</dbReference>
<accession>A0A552UXJ1</accession>
<dbReference type="RefSeq" id="WP_143374168.1">
    <property type="nucleotide sequence ID" value="NZ_VJVZ01000010.1"/>
</dbReference>
<dbReference type="GO" id="GO:0005975">
    <property type="term" value="P:carbohydrate metabolic process"/>
    <property type="evidence" value="ECO:0007669"/>
    <property type="project" value="InterPro"/>
</dbReference>
<dbReference type="InterPro" id="IPR008979">
    <property type="entry name" value="Galactose-bd-like_sf"/>
</dbReference>
<dbReference type="InterPro" id="IPR017853">
    <property type="entry name" value="GH"/>
</dbReference>
<dbReference type="InterPro" id="IPR006101">
    <property type="entry name" value="Glyco_hydro_2"/>
</dbReference>
<feature type="domain" description="Glycosyl hydrolases family 2 sugar binding" evidence="7">
    <location>
        <begin position="35"/>
        <end position="209"/>
    </location>
</feature>
<sequence>MKKLFISAIAILGVLLSANAQDALIVNTQGREHVSLNGTWHYIVDPYDTGFYDYRFKERPEKDAGAYWNNSEPKGPTQWTEHGYKAPYNIQVPGDWNSQDHQFLYYEGTVWYQRNFDRPSAAVGKDVYLYFGAVNYEAHVYLNGKKLGMHKGGFTAFNFKIPKELLKDKDNFLVVRVDNRRHADEIPTVNTDWWNYGGITRDVELVMVPEHFIQQYNLQLDPSQDIVAAKKKGKYKLSGWAKMNAPAAGAKVSVEIPELKLKKEFAIQGDSVAFNFEANKIGLWSPESPKLYQVKFALGNESVSEKIGFRKIEVSGKKIILNGSQVFLRGISIHEEIPQQIRRAHSVKDANQLLGWAKELNCNMVRLAHYPHSENMTRVADSLGLMVWSEIPVYWTIEFGNPEVLVKAKKQLTEMVTRDRNRASIIIWSVGNETPVSPTRTTFMSTLAKMAKKLDGSRLVSAALEVGYNEGVNHVDDPLGEYTDIVALNEYLGWYRGTPADCRTAKWSVAYDKPFFISETGAEGNFGFHADKTARFSEEYQEWFYQEQIKMFENQFPDSYSGISPWILADFRSPKRNNPTYQEGWNTKGLISKDGQKKKAFYAMQAYYKKIVDKEKAANNKQ</sequence>
<dbReference type="Proteomes" id="UP000320643">
    <property type="component" value="Unassembled WGS sequence"/>
</dbReference>
<dbReference type="Gene3D" id="2.60.120.260">
    <property type="entry name" value="Galactose-binding domain-like"/>
    <property type="match status" value="1"/>
</dbReference>
<evidence type="ECO:0000256" key="1">
    <source>
        <dbReference type="ARBA" id="ARBA00007401"/>
    </source>
</evidence>
<dbReference type="AlphaFoldDB" id="A0A552UXJ1"/>
<gene>
    <name evidence="8" type="ORF">FMM05_14745</name>
</gene>
<dbReference type="Pfam" id="PF02836">
    <property type="entry name" value="Glyco_hydro_2_C"/>
    <property type="match status" value="1"/>
</dbReference>